<evidence type="ECO:0000256" key="1">
    <source>
        <dbReference type="ARBA" id="ARBA00004123"/>
    </source>
</evidence>
<dbReference type="InterPro" id="IPR007023">
    <property type="entry name" value="Ribosom_reg"/>
</dbReference>
<evidence type="ECO:0000256" key="4">
    <source>
        <dbReference type="ARBA" id="ARBA00023242"/>
    </source>
</evidence>
<evidence type="ECO:0000256" key="5">
    <source>
        <dbReference type="RuleBase" id="RU364132"/>
    </source>
</evidence>
<evidence type="ECO:0000313" key="7">
    <source>
        <dbReference type="EMBL" id="KAK2080320.1"/>
    </source>
</evidence>
<proteinExistence type="inferred from homology"/>
<feature type="compositionally biased region" description="Basic residues" evidence="6">
    <location>
        <begin position="321"/>
        <end position="333"/>
    </location>
</feature>
<organism evidence="7 8">
    <name type="scientific">Prototheca wickerhamii</name>
    <dbReference type="NCBI Taxonomy" id="3111"/>
    <lineage>
        <taxon>Eukaryota</taxon>
        <taxon>Viridiplantae</taxon>
        <taxon>Chlorophyta</taxon>
        <taxon>core chlorophytes</taxon>
        <taxon>Trebouxiophyceae</taxon>
        <taxon>Chlorellales</taxon>
        <taxon>Chlorellaceae</taxon>
        <taxon>Prototheca</taxon>
    </lineage>
</organism>
<comment type="subcellular location">
    <subcellularLocation>
        <location evidence="1 5">Nucleus</location>
    </subcellularLocation>
</comment>
<comment type="function">
    <text evidence="5">Involved in ribosomal large subunit assembly.</text>
</comment>
<feature type="region of interest" description="Disordered" evidence="6">
    <location>
        <begin position="258"/>
        <end position="285"/>
    </location>
</feature>
<dbReference type="Proteomes" id="UP001255856">
    <property type="component" value="Unassembled WGS sequence"/>
</dbReference>
<sequence length="371" mass="40264">MEEGPVKISAAELGLLAREDVDTSRYEFDLGNLCVSDPSPVDGQALAKDKEAACSGLATSMVQALVNSLFELPSEPADVGRLVELPAPSTRLPREKPIPKPKPPTKWELFAERKGIVKRKRSKLVLDEASDTFKRRYGYKRANDESAIPVIEARPNEEPGSDPFTEQRKAKKERVAKQEKARLANLQHAVEVGGKRALPPTLRLAASLPEHGRGKPIRSRDFKNEVWEREESALKETTKQASISTASLGRYDRVVRGEKMADRKLPGKKKALPPLASKNAGERAAQTKLVDHILRRNADDILDVGRAIGKFEAEAREERHRLKNKGANKKGRGPKGASGGVAKKGAAPRKGKGGAKGGAKGGPAGKGGKRK</sequence>
<name>A0AAD9IMS9_PROWI</name>
<evidence type="ECO:0000256" key="3">
    <source>
        <dbReference type="ARBA" id="ARBA00022517"/>
    </source>
</evidence>
<dbReference type="AlphaFoldDB" id="A0AAD9IMS9"/>
<reference evidence="7" key="1">
    <citation type="submission" date="2021-01" db="EMBL/GenBank/DDBJ databases">
        <authorList>
            <person name="Eckstrom K.M.E."/>
        </authorList>
    </citation>
    <scope>NUCLEOTIDE SEQUENCE</scope>
    <source>
        <strain evidence="7">UVCC 0001</strain>
    </source>
</reference>
<keyword evidence="3 5" id="KW-0690">Ribosome biogenesis</keyword>
<dbReference type="EMBL" id="JASFZW010000001">
    <property type="protein sequence ID" value="KAK2080320.1"/>
    <property type="molecule type" value="Genomic_DNA"/>
</dbReference>
<evidence type="ECO:0000313" key="8">
    <source>
        <dbReference type="Proteomes" id="UP001255856"/>
    </source>
</evidence>
<evidence type="ECO:0000256" key="6">
    <source>
        <dbReference type="SAM" id="MobiDB-lite"/>
    </source>
</evidence>
<dbReference type="GO" id="GO:0042254">
    <property type="term" value="P:ribosome biogenesis"/>
    <property type="evidence" value="ECO:0007669"/>
    <property type="project" value="UniProtKB-KW"/>
</dbReference>
<feature type="region of interest" description="Disordered" evidence="6">
    <location>
        <begin position="316"/>
        <end position="371"/>
    </location>
</feature>
<accession>A0AAD9IMS9</accession>
<keyword evidence="8" id="KW-1185">Reference proteome</keyword>
<feature type="region of interest" description="Disordered" evidence="6">
    <location>
        <begin position="152"/>
        <end position="173"/>
    </location>
</feature>
<keyword evidence="4 5" id="KW-0539">Nucleus</keyword>
<feature type="compositionally biased region" description="Gly residues" evidence="6">
    <location>
        <begin position="354"/>
        <end position="371"/>
    </location>
</feature>
<comment type="caution">
    <text evidence="7">The sequence shown here is derived from an EMBL/GenBank/DDBJ whole genome shotgun (WGS) entry which is preliminary data.</text>
</comment>
<gene>
    <name evidence="7" type="ORF">QBZ16_000173</name>
</gene>
<dbReference type="Pfam" id="PF04939">
    <property type="entry name" value="RRS1"/>
    <property type="match status" value="1"/>
</dbReference>
<protein>
    <recommendedName>
        <fullName evidence="5">Ribosome biogenesis regulatory protein</fullName>
    </recommendedName>
</protein>
<evidence type="ECO:0000256" key="2">
    <source>
        <dbReference type="ARBA" id="ARBA00010077"/>
    </source>
</evidence>
<comment type="similarity">
    <text evidence="2 5">Belongs to the RRS1 family.</text>
</comment>
<dbReference type="GO" id="GO:0005634">
    <property type="term" value="C:nucleus"/>
    <property type="evidence" value="ECO:0007669"/>
    <property type="project" value="UniProtKB-SubCell"/>
</dbReference>